<dbReference type="SUPFAM" id="SSF46785">
    <property type="entry name" value="Winged helix' DNA-binding domain"/>
    <property type="match status" value="1"/>
</dbReference>
<proteinExistence type="predicted"/>
<gene>
    <name evidence="1" type="ORF">BKK80_32795</name>
</gene>
<protein>
    <recommendedName>
        <fullName evidence="3">MarR family transcriptional regulator</fullName>
    </recommendedName>
</protein>
<dbReference type="RefSeq" id="WP_071072856.1">
    <property type="nucleotide sequence ID" value="NZ_CP017755.1"/>
</dbReference>
<dbReference type="Proteomes" id="UP000177515">
    <property type="component" value="Chromosome 2"/>
</dbReference>
<evidence type="ECO:0008006" key="3">
    <source>
        <dbReference type="Google" id="ProtNLM"/>
    </source>
</evidence>
<dbReference type="InterPro" id="IPR036388">
    <property type="entry name" value="WH-like_DNA-bd_sf"/>
</dbReference>
<organism evidence="1 2">
    <name type="scientific">Cupriavidus malaysiensis</name>
    <dbReference type="NCBI Taxonomy" id="367825"/>
    <lineage>
        <taxon>Bacteria</taxon>
        <taxon>Pseudomonadati</taxon>
        <taxon>Pseudomonadota</taxon>
        <taxon>Betaproteobacteria</taxon>
        <taxon>Burkholderiales</taxon>
        <taxon>Burkholderiaceae</taxon>
        <taxon>Cupriavidus</taxon>
    </lineage>
</organism>
<sequence>MNDAREGKAEAGAAIGDAAANTAPGAGGAAGLSARQRMVIDCFDGGGVLLTREDIAARTHLRLSSVCGRVRELLDAGYLQVRGLRRCAATGKPHELLGRKGAR</sequence>
<evidence type="ECO:0000313" key="2">
    <source>
        <dbReference type="Proteomes" id="UP000177515"/>
    </source>
</evidence>
<reference evidence="1 2" key="1">
    <citation type="submission" date="2016-10" db="EMBL/GenBank/DDBJ databases">
        <title>Complete genome sequences of three Cupriavidus strains isolated from various Malaysian environments.</title>
        <authorList>
            <person name="Abdullah A.A.-A."/>
            <person name="Shafie N.A.H."/>
            <person name="Lau N.S."/>
        </authorList>
    </citation>
    <scope>NUCLEOTIDE SEQUENCE [LARGE SCALE GENOMIC DNA]</scope>
    <source>
        <strain evidence="1 2">USMAA1020</strain>
    </source>
</reference>
<evidence type="ECO:0000313" key="1">
    <source>
        <dbReference type="EMBL" id="AOZ10367.1"/>
    </source>
</evidence>
<keyword evidence="2" id="KW-1185">Reference proteome</keyword>
<name>A0ABN4TSW2_9BURK</name>
<dbReference type="Gene3D" id="1.10.10.10">
    <property type="entry name" value="Winged helix-like DNA-binding domain superfamily/Winged helix DNA-binding domain"/>
    <property type="match status" value="1"/>
</dbReference>
<dbReference type="EMBL" id="CP017755">
    <property type="protein sequence ID" value="AOZ10367.1"/>
    <property type="molecule type" value="Genomic_DNA"/>
</dbReference>
<dbReference type="InterPro" id="IPR036390">
    <property type="entry name" value="WH_DNA-bd_sf"/>
</dbReference>
<accession>A0ABN4TSW2</accession>